<feature type="region of interest" description="Disordered" evidence="1">
    <location>
        <begin position="31"/>
        <end position="65"/>
    </location>
</feature>
<gene>
    <name evidence="2" type="ORF">V1264_019590</name>
</gene>
<accession>A0AAN9BGU8</accession>
<dbReference type="Proteomes" id="UP001374579">
    <property type="component" value="Unassembled WGS sequence"/>
</dbReference>
<evidence type="ECO:0000313" key="3">
    <source>
        <dbReference type="Proteomes" id="UP001374579"/>
    </source>
</evidence>
<evidence type="ECO:0000313" key="2">
    <source>
        <dbReference type="EMBL" id="KAK7104954.1"/>
    </source>
</evidence>
<dbReference type="EMBL" id="JBAMIC010000008">
    <property type="protein sequence ID" value="KAK7104954.1"/>
    <property type="molecule type" value="Genomic_DNA"/>
</dbReference>
<reference evidence="2 3" key="1">
    <citation type="submission" date="2024-02" db="EMBL/GenBank/DDBJ databases">
        <title>Chromosome-scale genome assembly of the rough periwinkle Littorina saxatilis.</title>
        <authorList>
            <person name="De Jode A."/>
            <person name="Faria R."/>
            <person name="Formenti G."/>
            <person name="Sims Y."/>
            <person name="Smith T.P."/>
            <person name="Tracey A."/>
            <person name="Wood J.M.D."/>
            <person name="Zagrodzka Z.B."/>
            <person name="Johannesson K."/>
            <person name="Butlin R.K."/>
            <person name="Leder E.H."/>
        </authorList>
    </citation>
    <scope>NUCLEOTIDE SEQUENCE [LARGE SCALE GENOMIC DNA]</scope>
    <source>
        <strain evidence="2">Snail1</strain>
        <tissue evidence="2">Muscle</tissue>
    </source>
</reference>
<sequence>MLDRAGGSSVCQVCRGQTLFQETGLLRSFHDEGHERERGTVLTRKRRDDGGGRDHIGAYGWTEESPSSPVVETRVIFVNGESVSRGET</sequence>
<evidence type="ECO:0000256" key="1">
    <source>
        <dbReference type="SAM" id="MobiDB-lite"/>
    </source>
</evidence>
<comment type="caution">
    <text evidence="2">The sequence shown here is derived from an EMBL/GenBank/DDBJ whole genome shotgun (WGS) entry which is preliminary data.</text>
</comment>
<dbReference type="AlphaFoldDB" id="A0AAN9BGU8"/>
<name>A0AAN9BGU8_9CAEN</name>
<proteinExistence type="predicted"/>
<organism evidence="2 3">
    <name type="scientific">Littorina saxatilis</name>
    <dbReference type="NCBI Taxonomy" id="31220"/>
    <lineage>
        <taxon>Eukaryota</taxon>
        <taxon>Metazoa</taxon>
        <taxon>Spiralia</taxon>
        <taxon>Lophotrochozoa</taxon>
        <taxon>Mollusca</taxon>
        <taxon>Gastropoda</taxon>
        <taxon>Caenogastropoda</taxon>
        <taxon>Littorinimorpha</taxon>
        <taxon>Littorinoidea</taxon>
        <taxon>Littorinidae</taxon>
        <taxon>Littorina</taxon>
    </lineage>
</organism>
<keyword evidence="3" id="KW-1185">Reference proteome</keyword>
<protein>
    <submittedName>
        <fullName evidence="2">Uncharacterized protein</fullName>
    </submittedName>
</protein>
<feature type="compositionally biased region" description="Basic and acidic residues" evidence="1">
    <location>
        <begin position="46"/>
        <end position="56"/>
    </location>
</feature>